<dbReference type="GO" id="GO:0000272">
    <property type="term" value="P:polysaccharide catabolic process"/>
    <property type="evidence" value="ECO:0007669"/>
    <property type="project" value="TreeGrafter"/>
</dbReference>
<dbReference type="SUPFAM" id="SSF51445">
    <property type="entry name" value="(Trans)glycosidases"/>
    <property type="match status" value="1"/>
</dbReference>
<evidence type="ECO:0000256" key="7">
    <source>
        <dbReference type="ARBA" id="ARBA00023277"/>
    </source>
</evidence>
<dbReference type="SUPFAM" id="SSF51011">
    <property type="entry name" value="Glycosyl hydrolase domain"/>
    <property type="match status" value="1"/>
</dbReference>
<keyword evidence="8" id="KW-0326">Glycosidase</keyword>
<feature type="domain" description="Alpha-L-arabinofuranosidase C-terminal" evidence="9">
    <location>
        <begin position="294"/>
        <end position="492"/>
    </location>
</feature>
<dbReference type="InterPro" id="IPR013780">
    <property type="entry name" value="Glyco_hydro_b"/>
</dbReference>
<comment type="pathway">
    <text evidence="2">Glycan metabolism.</text>
</comment>
<proteinExistence type="inferred from homology"/>
<comment type="subunit">
    <text evidence="4">Homohexamer; trimer of dimers.</text>
</comment>
<dbReference type="Gene3D" id="2.60.40.1180">
    <property type="entry name" value="Golgi alpha-mannosidase II"/>
    <property type="match status" value="1"/>
</dbReference>
<comment type="caution">
    <text evidence="10">The sequence shown here is derived from an EMBL/GenBank/DDBJ whole genome shotgun (WGS) entry which is preliminary data.</text>
</comment>
<dbReference type="Gene3D" id="3.20.20.80">
    <property type="entry name" value="Glycosidases"/>
    <property type="match status" value="1"/>
</dbReference>
<evidence type="ECO:0000256" key="8">
    <source>
        <dbReference type="ARBA" id="ARBA00023295"/>
    </source>
</evidence>
<dbReference type="Pfam" id="PF06964">
    <property type="entry name" value="Alpha-L-AF_C"/>
    <property type="match status" value="1"/>
</dbReference>
<dbReference type="SMART" id="SM00813">
    <property type="entry name" value="Alpha-L-AF_C"/>
    <property type="match status" value="1"/>
</dbReference>
<dbReference type="InterPro" id="IPR017853">
    <property type="entry name" value="GH"/>
</dbReference>
<dbReference type="PANTHER" id="PTHR43576">
    <property type="entry name" value="ALPHA-L-ARABINOFURANOSIDASE C-RELATED"/>
    <property type="match status" value="1"/>
</dbReference>
<keyword evidence="6" id="KW-0378">Hydrolase</keyword>
<dbReference type="EC" id="3.2.1.55" evidence="5"/>
<gene>
    <name evidence="10" type="ORF">H9875_01770</name>
</gene>
<protein>
    <recommendedName>
        <fullName evidence="5">non-reducing end alpha-L-arabinofuranosidase</fullName>
        <ecNumber evidence="5">3.2.1.55</ecNumber>
    </recommendedName>
</protein>
<name>A0A9D1QR84_9LACO</name>
<evidence type="ECO:0000256" key="6">
    <source>
        <dbReference type="ARBA" id="ARBA00022801"/>
    </source>
</evidence>
<sequence length="502" mass="56757">MQGSTKIKPQDVVAPIDRRLYGSFIEQLGRAVYTGVYQPGHPSADEDGFRTDVIQAVKELNVPLIRYPGGNFLSQYQWEDGIGPKDQRPVRLDLAWRELETNQFGLHEFMKWADKVNAVPNMAVNLGTRGIQEAAELVEYCNFPKGTYLSDLRRQNGAEEPFAIKTWCLGNEMDGPWEIGAKTAEEYAHLANETAKAMRRVDDSLELVACGSSSMDNPTFGQWEETVLDECYDNVDYLSLHRYYGYYNDDDPTELDNFLGKNLDLDAFIKGVVAMCDAVKARKRSTKTINLSFDEWNVWYHSNDADTKVTPWQVGPHLLEDVYNFEDALLVGSLLMTLLRNADRVKIACLAQLVNVIAPIMTDNDGGVWKQSIFYPFMQVANNGRGKVLVDHSQSPTYDSREFKDIPYLDTVTTYDEETQTITVFAENKHQTEALDFDMDLTDFTVNHLIEATQFAGYGVKDDNRDGHMALRPLDTVTVNGSHATAKLAPLSWNMLRFSIKA</sequence>
<comment type="similarity">
    <text evidence="3">Belongs to the glycosyl hydrolase 51 family.</text>
</comment>
<dbReference type="InterPro" id="IPR055235">
    <property type="entry name" value="ASD1_cat"/>
</dbReference>
<evidence type="ECO:0000313" key="10">
    <source>
        <dbReference type="EMBL" id="HIW71333.1"/>
    </source>
</evidence>
<evidence type="ECO:0000256" key="2">
    <source>
        <dbReference type="ARBA" id="ARBA00004881"/>
    </source>
</evidence>
<dbReference type="Proteomes" id="UP000886822">
    <property type="component" value="Unassembled WGS sequence"/>
</dbReference>
<evidence type="ECO:0000259" key="9">
    <source>
        <dbReference type="SMART" id="SM00813"/>
    </source>
</evidence>
<evidence type="ECO:0000256" key="1">
    <source>
        <dbReference type="ARBA" id="ARBA00001462"/>
    </source>
</evidence>
<organism evidence="10 11">
    <name type="scientific">Candidatus Levilactobacillus faecigallinarum</name>
    <dbReference type="NCBI Taxonomy" id="2838638"/>
    <lineage>
        <taxon>Bacteria</taxon>
        <taxon>Bacillati</taxon>
        <taxon>Bacillota</taxon>
        <taxon>Bacilli</taxon>
        <taxon>Lactobacillales</taxon>
        <taxon>Lactobacillaceae</taxon>
        <taxon>Levilactobacillus</taxon>
    </lineage>
</organism>
<accession>A0A9D1QR84</accession>
<reference evidence="10" key="1">
    <citation type="journal article" date="2021" name="PeerJ">
        <title>Extensive microbial diversity within the chicken gut microbiome revealed by metagenomics and culture.</title>
        <authorList>
            <person name="Gilroy R."/>
            <person name="Ravi A."/>
            <person name="Getino M."/>
            <person name="Pursley I."/>
            <person name="Horton D.L."/>
            <person name="Alikhan N.F."/>
            <person name="Baker D."/>
            <person name="Gharbi K."/>
            <person name="Hall N."/>
            <person name="Watson M."/>
            <person name="Adriaenssens E.M."/>
            <person name="Foster-Nyarko E."/>
            <person name="Jarju S."/>
            <person name="Secka A."/>
            <person name="Antonio M."/>
            <person name="Oren A."/>
            <person name="Chaudhuri R.R."/>
            <person name="La Ragione R."/>
            <person name="Hildebrand F."/>
            <person name="Pallen M.J."/>
        </authorList>
    </citation>
    <scope>NUCLEOTIDE SEQUENCE</scope>
    <source>
        <strain evidence="10">CHK173-259</strain>
    </source>
</reference>
<dbReference type="AlphaFoldDB" id="A0A9D1QR84"/>
<dbReference type="GO" id="GO:0046556">
    <property type="term" value="F:alpha-L-arabinofuranosidase activity"/>
    <property type="evidence" value="ECO:0007669"/>
    <property type="project" value="UniProtKB-EC"/>
</dbReference>
<evidence type="ECO:0000256" key="3">
    <source>
        <dbReference type="ARBA" id="ARBA00007186"/>
    </source>
</evidence>
<dbReference type="GO" id="GO:0046373">
    <property type="term" value="P:L-arabinose metabolic process"/>
    <property type="evidence" value="ECO:0007669"/>
    <property type="project" value="InterPro"/>
</dbReference>
<dbReference type="PANTHER" id="PTHR43576:SF3">
    <property type="entry name" value="ALPHA-L-ARABINOFURANOSIDASE C"/>
    <property type="match status" value="1"/>
</dbReference>
<dbReference type="InterPro" id="IPR010720">
    <property type="entry name" value="Alpha-L-AF_C"/>
</dbReference>
<comment type="catalytic activity">
    <reaction evidence="1">
        <text>Hydrolysis of terminal non-reducing alpha-L-arabinofuranoside residues in alpha-L-arabinosides.</text>
        <dbReference type="EC" id="3.2.1.55"/>
    </reaction>
</comment>
<evidence type="ECO:0000256" key="4">
    <source>
        <dbReference type="ARBA" id="ARBA00011165"/>
    </source>
</evidence>
<dbReference type="EMBL" id="DXGJ01000016">
    <property type="protein sequence ID" value="HIW71333.1"/>
    <property type="molecule type" value="Genomic_DNA"/>
</dbReference>
<dbReference type="Pfam" id="PF22848">
    <property type="entry name" value="ASD1_dom"/>
    <property type="match status" value="1"/>
</dbReference>
<keyword evidence="7" id="KW-0119">Carbohydrate metabolism</keyword>
<evidence type="ECO:0000313" key="11">
    <source>
        <dbReference type="Proteomes" id="UP000886822"/>
    </source>
</evidence>
<evidence type="ECO:0000256" key="5">
    <source>
        <dbReference type="ARBA" id="ARBA00012670"/>
    </source>
</evidence>
<reference evidence="10" key="2">
    <citation type="submission" date="2021-04" db="EMBL/GenBank/DDBJ databases">
        <authorList>
            <person name="Gilroy R."/>
        </authorList>
    </citation>
    <scope>NUCLEOTIDE SEQUENCE</scope>
    <source>
        <strain evidence="10">CHK173-259</strain>
    </source>
</reference>